<name>A0A9D4QV29_DREPO</name>
<organism evidence="1 2">
    <name type="scientific">Dreissena polymorpha</name>
    <name type="common">Zebra mussel</name>
    <name type="synonym">Mytilus polymorpha</name>
    <dbReference type="NCBI Taxonomy" id="45954"/>
    <lineage>
        <taxon>Eukaryota</taxon>
        <taxon>Metazoa</taxon>
        <taxon>Spiralia</taxon>
        <taxon>Lophotrochozoa</taxon>
        <taxon>Mollusca</taxon>
        <taxon>Bivalvia</taxon>
        <taxon>Autobranchia</taxon>
        <taxon>Heteroconchia</taxon>
        <taxon>Euheterodonta</taxon>
        <taxon>Imparidentia</taxon>
        <taxon>Neoheterodontei</taxon>
        <taxon>Myida</taxon>
        <taxon>Dreissenoidea</taxon>
        <taxon>Dreissenidae</taxon>
        <taxon>Dreissena</taxon>
    </lineage>
</organism>
<accession>A0A9D4QV29</accession>
<dbReference type="Proteomes" id="UP000828390">
    <property type="component" value="Unassembled WGS sequence"/>
</dbReference>
<protein>
    <submittedName>
        <fullName evidence="1">Uncharacterized protein</fullName>
    </submittedName>
</protein>
<evidence type="ECO:0000313" key="1">
    <source>
        <dbReference type="EMBL" id="KAH3843285.1"/>
    </source>
</evidence>
<proteinExistence type="predicted"/>
<dbReference type="EMBL" id="JAIWYP010000004">
    <property type="protein sequence ID" value="KAH3843285.1"/>
    <property type="molecule type" value="Genomic_DNA"/>
</dbReference>
<evidence type="ECO:0000313" key="2">
    <source>
        <dbReference type="Proteomes" id="UP000828390"/>
    </source>
</evidence>
<reference evidence="1" key="1">
    <citation type="journal article" date="2019" name="bioRxiv">
        <title>The Genome of the Zebra Mussel, Dreissena polymorpha: A Resource for Invasive Species Research.</title>
        <authorList>
            <person name="McCartney M.A."/>
            <person name="Auch B."/>
            <person name="Kono T."/>
            <person name="Mallez S."/>
            <person name="Zhang Y."/>
            <person name="Obille A."/>
            <person name="Becker A."/>
            <person name="Abrahante J.E."/>
            <person name="Garbe J."/>
            <person name="Badalamenti J.P."/>
            <person name="Herman A."/>
            <person name="Mangelson H."/>
            <person name="Liachko I."/>
            <person name="Sullivan S."/>
            <person name="Sone E.D."/>
            <person name="Koren S."/>
            <person name="Silverstein K.A.T."/>
            <person name="Beckman K.B."/>
            <person name="Gohl D.M."/>
        </authorList>
    </citation>
    <scope>NUCLEOTIDE SEQUENCE</scope>
    <source>
        <strain evidence="1">Duluth1</strain>
        <tissue evidence="1">Whole animal</tissue>
    </source>
</reference>
<comment type="caution">
    <text evidence="1">The sequence shown here is derived from an EMBL/GenBank/DDBJ whole genome shotgun (WGS) entry which is preliminary data.</text>
</comment>
<gene>
    <name evidence="1" type="ORF">DPMN_116798</name>
</gene>
<dbReference type="AlphaFoldDB" id="A0A9D4QV29"/>
<sequence length="81" mass="9498">MELKPSHLCFMSDAGYHNQRKCIYDNHRHRYHGNLYLLERVRADVSGDVDVSSDRKLGPPKSDMCLSDPSTYLQRLFRRLS</sequence>
<keyword evidence="2" id="KW-1185">Reference proteome</keyword>
<reference evidence="1" key="2">
    <citation type="submission" date="2020-11" db="EMBL/GenBank/DDBJ databases">
        <authorList>
            <person name="McCartney M.A."/>
            <person name="Auch B."/>
            <person name="Kono T."/>
            <person name="Mallez S."/>
            <person name="Becker A."/>
            <person name="Gohl D.M."/>
            <person name="Silverstein K.A.T."/>
            <person name="Koren S."/>
            <person name="Bechman K.B."/>
            <person name="Herman A."/>
            <person name="Abrahante J.E."/>
            <person name="Garbe J."/>
        </authorList>
    </citation>
    <scope>NUCLEOTIDE SEQUENCE</scope>
    <source>
        <strain evidence="1">Duluth1</strain>
        <tissue evidence="1">Whole animal</tissue>
    </source>
</reference>